<dbReference type="EMBL" id="JAACJJ010000031">
    <property type="protein sequence ID" value="KAF5318002.1"/>
    <property type="molecule type" value="Genomic_DNA"/>
</dbReference>
<comment type="caution">
    <text evidence="1">The sequence shown here is derived from an EMBL/GenBank/DDBJ whole genome shotgun (WGS) entry which is preliminary data.</text>
</comment>
<accession>A0A8H5B7I0</accession>
<evidence type="ECO:0000313" key="2">
    <source>
        <dbReference type="Proteomes" id="UP000567179"/>
    </source>
</evidence>
<keyword evidence="2" id="KW-1185">Reference proteome</keyword>
<name>A0A8H5B7I0_9AGAR</name>
<proteinExistence type="predicted"/>
<gene>
    <name evidence="1" type="ORF">D9619_012272</name>
</gene>
<reference evidence="1 2" key="1">
    <citation type="journal article" date="2020" name="ISME J.">
        <title>Uncovering the hidden diversity of litter-decomposition mechanisms in mushroom-forming fungi.</title>
        <authorList>
            <person name="Floudas D."/>
            <person name="Bentzer J."/>
            <person name="Ahren D."/>
            <person name="Johansson T."/>
            <person name="Persson P."/>
            <person name="Tunlid A."/>
        </authorList>
    </citation>
    <scope>NUCLEOTIDE SEQUENCE [LARGE SCALE GENOMIC DNA]</scope>
    <source>
        <strain evidence="1 2">CBS 101986</strain>
    </source>
</reference>
<protein>
    <submittedName>
        <fullName evidence="1">Uncharacterized protein</fullName>
    </submittedName>
</protein>
<sequence>MNPQYWFFPKSSVSPGARDDDVPVGLGTNFDAVASNDIFRFQKIVQGAAYKRTHPNVLASTHSRPFAEVSWMYFSRHPALISRTELAKILGKMDRSGQATGDDPANAIAYGNLKIEFRLVDEGFWPFARAEEPYIRTGSLSG</sequence>
<dbReference type="Proteomes" id="UP000567179">
    <property type="component" value="Unassembled WGS sequence"/>
</dbReference>
<evidence type="ECO:0000313" key="1">
    <source>
        <dbReference type="EMBL" id="KAF5318002.1"/>
    </source>
</evidence>
<dbReference type="AlphaFoldDB" id="A0A8H5B7I0"/>
<organism evidence="1 2">
    <name type="scientific">Psilocybe cf. subviscida</name>
    <dbReference type="NCBI Taxonomy" id="2480587"/>
    <lineage>
        <taxon>Eukaryota</taxon>
        <taxon>Fungi</taxon>
        <taxon>Dikarya</taxon>
        <taxon>Basidiomycota</taxon>
        <taxon>Agaricomycotina</taxon>
        <taxon>Agaricomycetes</taxon>
        <taxon>Agaricomycetidae</taxon>
        <taxon>Agaricales</taxon>
        <taxon>Agaricineae</taxon>
        <taxon>Strophariaceae</taxon>
        <taxon>Psilocybe</taxon>
    </lineage>
</organism>